<protein>
    <recommendedName>
        <fullName evidence="1">Calcium/calmodulin-dependent protein kinase II association-domain domain-containing protein</fullName>
    </recommendedName>
</protein>
<dbReference type="Gene3D" id="3.10.450.50">
    <property type="match status" value="1"/>
</dbReference>
<dbReference type="AlphaFoldDB" id="A0A5A8F477"/>
<dbReference type="Proteomes" id="UP000322876">
    <property type="component" value="Unassembled WGS sequence"/>
</dbReference>
<comment type="caution">
    <text evidence="2">The sequence shown here is derived from an EMBL/GenBank/DDBJ whole genome shotgun (WGS) entry which is preliminary data.</text>
</comment>
<evidence type="ECO:0000259" key="1">
    <source>
        <dbReference type="Pfam" id="PF08332"/>
    </source>
</evidence>
<evidence type="ECO:0000313" key="2">
    <source>
        <dbReference type="EMBL" id="KAA0258261.1"/>
    </source>
</evidence>
<dbReference type="RefSeq" id="WP_149266579.1">
    <property type="nucleotide sequence ID" value="NZ_VFJB01000005.1"/>
</dbReference>
<accession>A0A5A8F477</accession>
<dbReference type="GO" id="GO:0005516">
    <property type="term" value="F:calmodulin binding"/>
    <property type="evidence" value="ECO:0007669"/>
    <property type="project" value="InterPro"/>
</dbReference>
<reference evidence="2 3" key="1">
    <citation type="submission" date="2019-06" db="EMBL/GenBank/DDBJ databases">
        <title>Genomic insights into carbon and energy metabolism of Deferribacter autotrophicus revealed new metabolic traits in the phylum Deferribacteres.</title>
        <authorList>
            <person name="Slobodkin A.I."/>
            <person name="Slobodkina G.B."/>
            <person name="Allioux M."/>
            <person name="Alain K."/>
            <person name="Jebbar M."/>
            <person name="Shadrin V."/>
            <person name="Kublanov I.V."/>
            <person name="Toshchakov S.V."/>
            <person name="Bonch-Osmolovskaya E.A."/>
        </authorList>
    </citation>
    <scope>NUCLEOTIDE SEQUENCE [LARGE SCALE GENOMIC DNA]</scope>
    <source>
        <strain evidence="2 3">SL50</strain>
    </source>
</reference>
<organism evidence="2 3">
    <name type="scientific">Deferribacter autotrophicus</name>
    <dbReference type="NCBI Taxonomy" id="500465"/>
    <lineage>
        <taxon>Bacteria</taxon>
        <taxon>Pseudomonadati</taxon>
        <taxon>Deferribacterota</taxon>
        <taxon>Deferribacteres</taxon>
        <taxon>Deferribacterales</taxon>
        <taxon>Deferribacteraceae</taxon>
        <taxon>Deferribacter</taxon>
    </lineage>
</organism>
<gene>
    <name evidence="2" type="ORF">FHQ18_06980</name>
</gene>
<feature type="domain" description="Calcium/calmodulin-dependent protein kinase II association-domain" evidence="1">
    <location>
        <begin position="3"/>
        <end position="58"/>
    </location>
</feature>
<sequence length="60" mass="6890">MYLTNNHAQIYENTAILLSYTLILSTTKIETNYKVVNETRVIVKFNGELKVVHIHKSPGK</sequence>
<dbReference type="EMBL" id="VFJB01000005">
    <property type="protein sequence ID" value="KAA0258261.1"/>
    <property type="molecule type" value="Genomic_DNA"/>
</dbReference>
<name>A0A5A8F477_9BACT</name>
<dbReference type="OrthoDB" id="67801at2"/>
<dbReference type="Pfam" id="PF08332">
    <property type="entry name" value="CaMKII_AD"/>
    <property type="match status" value="1"/>
</dbReference>
<keyword evidence="3" id="KW-1185">Reference proteome</keyword>
<dbReference type="GO" id="GO:0004683">
    <property type="term" value="F:calcium/calmodulin-dependent protein kinase activity"/>
    <property type="evidence" value="ECO:0007669"/>
    <property type="project" value="InterPro"/>
</dbReference>
<evidence type="ECO:0000313" key="3">
    <source>
        <dbReference type="Proteomes" id="UP000322876"/>
    </source>
</evidence>
<dbReference type="InterPro" id="IPR013543">
    <property type="entry name" value="Ca/CaM-dep_prot_kinase-assoc"/>
</dbReference>
<proteinExistence type="predicted"/>